<dbReference type="AlphaFoldDB" id="A0A0F9ICN6"/>
<feature type="non-terminal residue" evidence="1">
    <location>
        <position position="78"/>
    </location>
</feature>
<proteinExistence type="predicted"/>
<dbReference type="EMBL" id="LAZR01021486">
    <property type="protein sequence ID" value="KKL85157.1"/>
    <property type="molecule type" value="Genomic_DNA"/>
</dbReference>
<sequence length="78" mass="9021">MNESTITRQVMFNLQRQYPEIFFHKIADPRIGGYSTGTRAVDIVLCFKGIFVGLEFKIMKGRSIPLDRIRENQLITLS</sequence>
<gene>
    <name evidence="1" type="ORF">LCGC14_1957580</name>
</gene>
<protein>
    <recommendedName>
        <fullName evidence="2">VRR-NUC domain-containing protein</fullName>
    </recommendedName>
</protein>
<evidence type="ECO:0008006" key="2">
    <source>
        <dbReference type="Google" id="ProtNLM"/>
    </source>
</evidence>
<organism evidence="1">
    <name type="scientific">marine sediment metagenome</name>
    <dbReference type="NCBI Taxonomy" id="412755"/>
    <lineage>
        <taxon>unclassified sequences</taxon>
        <taxon>metagenomes</taxon>
        <taxon>ecological metagenomes</taxon>
    </lineage>
</organism>
<comment type="caution">
    <text evidence="1">The sequence shown here is derived from an EMBL/GenBank/DDBJ whole genome shotgun (WGS) entry which is preliminary data.</text>
</comment>
<accession>A0A0F9ICN6</accession>
<evidence type="ECO:0000313" key="1">
    <source>
        <dbReference type="EMBL" id="KKL85157.1"/>
    </source>
</evidence>
<name>A0A0F9ICN6_9ZZZZ</name>
<reference evidence="1" key="1">
    <citation type="journal article" date="2015" name="Nature">
        <title>Complex archaea that bridge the gap between prokaryotes and eukaryotes.</title>
        <authorList>
            <person name="Spang A."/>
            <person name="Saw J.H."/>
            <person name="Jorgensen S.L."/>
            <person name="Zaremba-Niedzwiedzka K."/>
            <person name="Martijn J."/>
            <person name="Lind A.E."/>
            <person name="van Eijk R."/>
            <person name="Schleper C."/>
            <person name="Guy L."/>
            <person name="Ettema T.J."/>
        </authorList>
    </citation>
    <scope>NUCLEOTIDE SEQUENCE</scope>
</reference>